<keyword evidence="2" id="KW-0812">Transmembrane</keyword>
<keyword evidence="2" id="KW-1133">Transmembrane helix</keyword>
<sequence length="292" mass="30938">MAKSSPGADSFESVLRGDAARGADGGGAAGGSGPSASPQGRPSRRERKEARARSEAARAEVARAEAARGGRGVADTAATERFGWGAATFEGDASLYESGSRVGSPYAVAGSGNSYSPPQYDDMAGYTSAVEPPRPTTPEAIIARTRPHARRLTIPVLLLFATTAAYGWFGGRFPEEWQNWAALAAAGALVFFGVLLPFLAWVGHRYTITTRRIIARHGLVVRHRQDVYLARISDVRLRRTPLQAAFASGNVRVVAGPDLVLIIHDVPSARLVADLLGDLTEHPTPPSHLPPP</sequence>
<reference evidence="4" key="1">
    <citation type="submission" date="2022-08" db="EMBL/GenBank/DDBJ databases">
        <authorList>
            <person name="Deng Y."/>
            <person name="Han X.-F."/>
            <person name="Zhang Y.-Q."/>
        </authorList>
    </citation>
    <scope>NUCLEOTIDE SEQUENCE</scope>
    <source>
        <strain evidence="4">CPCC 203386</strain>
    </source>
</reference>
<feature type="domain" description="YdbS-like PH" evidence="3">
    <location>
        <begin position="201"/>
        <end position="274"/>
    </location>
</feature>
<feature type="compositionally biased region" description="Basic and acidic residues" evidence="1">
    <location>
        <begin position="46"/>
        <end position="68"/>
    </location>
</feature>
<evidence type="ECO:0000313" key="4">
    <source>
        <dbReference type="EMBL" id="MCS5734861.1"/>
    </source>
</evidence>
<evidence type="ECO:0000313" key="5">
    <source>
        <dbReference type="Proteomes" id="UP001165586"/>
    </source>
</evidence>
<gene>
    <name evidence="4" type="ORF">N1032_14040</name>
</gene>
<dbReference type="EMBL" id="JANLCJ010000005">
    <property type="protein sequence ID" value="MCS5734861.1"/>
    <property type="molecule type" value="Genomic_DNA"/>
</dbReference>
<dbReference type="InterPro" id="IPR005182">
    <property type="entry name" value="YdbS-like_PH"/>
</dbReference>
<dbReference type="RefSeq" id="WP_259539761.1">
    <property type="nucleotide sequence ID" value="NZ_JANLCJ010000005.1"/>
</dbReference>
<feature type="transmembrane region" description="Helical" evidence="2">
    <location>
        <begin position="181"/>
        <end position="202"/>
    </location>
</feature>
<comment type="caution">
    <text evidence="4">The sequence shown here is derived from an EMBL/GenBank/DDBJ whole genome shotgun (WGS) entry which is preliminary data.</text>
</comment>
<feature type="compositionally biased region" description="Gly residues" evidence="1">
    <location>
        <begin position="23"/>
        <end position="33"/>
    </location>
</feature>
<dbReference type="Proteomes" id="UP001165586">
    <property type="component" value="Unassembled WGS sequence"/>
</dbReference>
<keyword evidence="5" id="KW-1185">Reference proteome</keyword>
<organism evidence="4 5">
    <name type="scientific">Herbiconiux daphne</name>
    <dbReference type="NCBI Taxonomy" id="2970914"/>
    <lineage>
        <taxon>Bacteria</taxon>
        <taxon>Bacillati</taxon>
        <taxon>Actinomycetota</taxon>
        <taxon>Actinomycetes</taxon>
        <taxon>Micrococcales</taxon>
        <taxon>Microbacteriaceae</taxon>
        <taxon>Herbiconiux</taxon>
    </lineage>
</organism>
<name>A0ABT2H4L7_9MICO</name>
<evidence type="ECO:0000256" key="1">
    <source>
        <dbReference type="SAM" id="MobiDB-lite"/>
    </source>
</evidence>
<evidence type="ECO:0000259" key="3">
    <source>
        <dbReference type="Pfam" id="PF03703"/>
    </source>
</evidence>
<feature type="region of interest" description="Disordered" evidence="1">
    <location>
        <begin position="1"/>
        <end position="74"/>
    </location>
</feature>
<keyword evidence="2" id="KW-0472">Membrane</keyword>
<accession>A0ABT2H4L7</accession>
<proteinExistence type="predicted"/>
<dbReference type="Pfam" id="PF03703">
    <property type="entry name" value="bPH_2"/>
    <property type="match status" value="1"/>
</dbReference>
<evidence type="ECO:0000256" key="2">
    <source>
        <dbReference type="SAM" id="Phobius"/>
    </source>
</evidence>
<protein>
    <submittedName>
        <fullName evidence="4">PH domain-containing protein</fullName>
    </submittedName>
</protein>
<feature type="transmembrane region" description="Helical" evidence="2">
    <location>
        <begin position="152"/>
        <end position="169"/>
    </location>
</feature>